<dbReference type="SMART" id="SM00194">
    <property type="entry name" value="PTPc"/>
    <property type="match status" value="1"/>
</dbReference>
<keyword evidence="2" id="KW-0812">Transmembrane</keyword>
<dbReference type="STRING" id="75913.A0A0K0G2E3"/>
<dbReference type="GO" id="GO:0004725">
    <property type="term" value="F:protein tyrosine phosphatase activity"/>
    <property type="evidence" value="ECO:0007669"/>
    <property type="project" value="InterPro"/>
</dbReference>
<dbReference type="CDD" id="cd00047">
    <property type="entry name" value="PTPc"/>
    <property type="match status" value="1"/>
</dbReference>
<evidence type="ECO:0000259" key="3">
    <source>
        <dbReference type="PROSITE" id="PS50055"/>
    </source>
</evidence>
<feature type="domain" description="Tyrosine specific protein phosphatases" evidence="4">
    <location>
        <begin position="996"/>
        <end position="1068"/>
    </location>
</feature>
<name>A0A0K0G2E3_STRVS</name>
<dbReference type="AlphaFoldDB" id="A0A0K0G2E3"/>
<dbReference type="PROSITE" id="PS50056">
    <property type="entry name" value="TYR_PHOSPHATASE_2"/>
    <property type="match status" value="1"/>
</dbReference>
<reference evidence="6" key="2">
    <citation type="submission" date="2015-08" db="UniProtKB">
        <authorList>
            <consortium name="WormBaseParasite"/>
        </authorList>
    </citation>
    <scope>IDENTIFICATION</scope>
</reference>
<feature type="region of interest" description="Disordered" evidence="1">
    <location>
        <begin position="375"/>
        <end position="405"/>
    </location>
</feature>
<evidence type="ECO:0000256" key="1">
    <source>
        <dbReference type="SAM" id="MobiDB-lite"/>
    </source>
</evidence>
<reference evidence="5" key="1">
    <citation type="submission" date="2014-07" db="EMBL/GenBank/DDBJ databases">
        <authorList>
            <person name="Martin A.A"/>
            <person name="De Silva N."/>
        </authorList>
    </citation>
    <scope>NUCLEOTIDE SEQUENCE</scope>
</reference>
<accession>A0A0K0G2E3</accession>
<dbReference type="Gene3D" id="3.90.190.10">
    <property type="entry name" value="Protein tyrosine phosphatase superfamily"/>
    <property type="match status" value="2"/>
</dbReference>
<evidence type="ECO:0000313" key="5">
    <source>
        <dbReference type="Proteomes" id="UP000035680"/>
    </source>
</evidence>
<feature type="domain" description="Tyrosine-protein phosphatase" evidence="3">
    <location>
        <begin position="838"/>
        <end position="1077"/>
    </location>
</feature>
<protein>
    <submittedName>
        <fullName evidence="6">Tyrosine-protein phosphatase domain-containing protein</fullName>
    </submittedName>
</protein>
<dbReference type="SUPFAM" id="SSF52799">
    <property type="entry name" value="(Phosphotyrosine protein) phosphatases II"/>
    <property type="match status" value="2"/>
</dbReference>
<dbReference type="PRINTS" id="PR00700">
    <property type="entry name" value="PRTYPHPHTASE"/>
</dbReference>
<evidence type="ECO:0000259" key="4">
    <source>
        <dbReference type="PROSITE" id="PS50056"/>
    </source>
</evidence>
<dbReference type="InterPro" id="IPR000242">
    <property type="entry name" value="PTP_cat"/>
</dbReference>
<dbReference type="Pfam" id="PF00102">
    <property type="entry name" value="Y_phosphatase"/>
    <property type="match status" value="1"/>
</dbReference>
<organism evidence="5 6">
    <name type="scientific">Strongyloides venezuelensis</name>
    <name type="common">Threadworm</name>
    <dbReference type="NCBI Taxonomy" id="75913"/>
    <lineage>
        <taxon>Eukaryota</taxon>
        <taxon>Metazoa</taxon>
        <taxon>Ecdysozoa</taxon>
        <taxon>Nematoda</taxon>
        <taxon>Chromadorea</taxon>
        <taxon>Rhabditida</taxon>
        <taxon>Tylenchina</taxon>
        <taxon>Panagrolaimomorpha</taxon>
        <taxon>Strongyloidoidea</taxon>
        <taxon>Strongyloididae</taxon>
        <taxon>Strongyloides</taxon>
    </lineage>
</organism>
<dbReference type="InterPro" id="IPR029021">
    <property type="entry name" value="Prot-tyrosine_phosphatase-like"/>
</dbReference>
<dbReference type="InterPro" id="IPR000387">
    <property type="entry name" value="Tyr_Pase_dom"/>
</dbReference>
<feature type="compositionally biased region" description="Polar residues" evidence="1">
    <location>
        <begin position="394"/>
        <end position="403"/>
    </location>
</feature>
<keyword evidence="5" id="KW-1185">Reference proteome</keyword>
<keyword evidence="2" id="KW-0472">Membrane</keyword>
<evidence type="ECO:0000313" key="6">
    <source>
        <dbReference type="WBParaSite" id="SVE_1888900.1"/>
    </source>
</evidence>
<dbReference type="PANTHER" id="PTHR46163">
    <property type="entry name" value="TYROSINE-PROTEIN PHOSPHATASE-RELATED"/>
    <property type="match status" value="1"/>
</dbReference>
<dbReference type="Proteomes" id="UP000035680">
    <property type="component" value="Unassembled WGS sequence"/>
</dbReference>
<dbReference type="InterPro" id="IPR052782">
    <property type="entry name" value="Oocyte-zygote_transition_reg"/>
</dbReference>
<dbReference type="InterPro" id="IPR003595">
    <property type="entry name" value="Tyr_Pase_cat"/>
</dbReference>
<feature type="transmembrane region" description="Helical" evidence="2">
    <location>
        <begin position="7"/>
        <end position="27"/>
    </location>
</feature>
<dbReference type="SMART" id="SM00404">
    <property type="entry name" value="PTPc_motif"/>
    <property type="match status" value="1"/>
</dbReference>
<keyword evidence="2" id="KW-1133">Transmembrane helix</keyword>
<dbReference type="PANTHER" id="PTHR46163:SF5">
    <property type="entry name" value="TYROSINE-PROTEIN PHOSPHATASE"/>
    <property type="match status" value="1"/>
</dbReference>
<sequence>MVACSNIVILIIFFYLSLYISLGFSFVEGEVFNSLITANSSTYDSDIILFKCNGSDINESNFSDDSKISIPSIVKIKNEPYLIVEYKKSNLNISEHNSCLKGWNVSTNLTVVGWTKEPQLDMVQEKIDYTTSRLNESSEGLFVIHKSKDNSYKRGYASFINSFDGLIIYHFNVNLHNRSIVSPYKISSVINEPIYYSVSDYNTFFNSTIRNAIYNSSTLLLSNFTGIDFKIPSEKDKDEFFNKYDITLNYCLIINNHSEVSNNSHLTNISTLNNDFTLHNDIFYYFEVKCKTCEEVYHKLQDKYFLKKKCNDSPFDKVDNETKIRMKCNMLLDNQSQGDEQIRNVTYTNGSVVYNEFTAPVNVLNYQCSKVPSKNIARNNNPNPHDYLPDDNYNKQNVTTGKNVENKKSKEDNLKITIIQVVFFIFLFLSVIIGAAISIRWCITYFIKKHNMQDDENNTILKKNKIYPNIQEWWNNLVSTNFVIHCQSVYDFEYQSTLTEDFVIPDKIKELRNKTIDKKEGSNVKTLSKTVITKERYRNSYTISNISLKRNYIMVKFPSSSKQREIFVEYLFKNNITNIIATISESEYKFFQKFYCPNKTKKYGEVNLEFMEVNQLQNIDILFIKLKLTHSSGLRKRLWVYFAPDVSDNHKPPSKGVDNKKQKEDAVNNLNIIPYIYEHILKSCGSRKILIHSDGEISKSVLMVTYFCCVVDGMMTDFSITNPLKIIKKIRRIHNSQNFGAIDYGYLTRILIRYFCSENYILHTDYETNMDNAYSKYKILLEKRCNKEFYEMLSLESLQDMIYGLWKNYIIGDKTELESKCKTWFEIYKQPIAKQVIRSNKFSCFEDDCIIFDNRKNTDQHSGFLNGNFIEYVSLQNKKRRLVMCQAPTLYTYTSMIGYLYNEAPATIVITTGSSEKLIDIAPYLSKNNNKNKPIADEYTVNVDKNLLTNLSSKDLIENCDIYQMTINKKSEKNAVEIKVFHYKDWPQRGIPLNYQDIVKLIKSVNGYARTKSILIHGKDGIGRTGSIATLLYMIDMMEVNNEFNPLDHLNDIRDCRYGAVETREQFLFILMVFSEIFRDSIEMVNPGATNRYLKLLHNLIYVDFRTDIDKKGGNI</sequence>
<proteinExistence type="predicted"/>
<evidence type="ECO:0000256" key="2">
    <source>
        <dbReference type="SAM" id="Phobius"/>
    </source>
</evidence>
<feature type="transmembrane region" description="Helical" evidence="2">
    <location>
        <begin position="418"/>
        <end position="443"/>
    </location>
</feature>
<dbReference type="WBParaSite" id="SVE_1888900.1">
    <property type="protein sequence ID" value="SVE_1888900.1"/>
    <property type="gene ID" value="SVE_1888900"/>
</dbReference>
<dbReference type="PROSITE" id="PS50055">
    <property type="entry name" value="TYR_PHOSPHATASE_PTP"/>
    <property type="match status" value="1"/>
</dbReference>